<evidence type="ECO:0000256" key="11">
    <source>
        <dbReference type="RuleBase" id="RU003781"/>
    </source>
</evidence>
<dbReference type="GO" id="GO:0009117">
    <property type="term" value="P:nucleotide metabolic process"/>
    <property type="evidence" value="ECO:0007669"/>
    <property type="project" value="UniProtKB-KW"/>
</dbReference>
<dbReference type="Proteomes" id="UP000443153">
    <property type="component" value="Unassembled WGS sequence"/>
</dbReference>
<keyword evidence="13" id="KW-1185">Reference proteome</keyword>
<feature type="binding site" evidence="10">
    <location>
        <begin position="176"/>
        <end position="177"/>
    </location>
    <ligand>
        <name>substrate</name>
    </ligand>
</feature>
<dbReference type="GO" id="GO:0000166">
    <property type="term" value="F:nucleotide binding"/>
    <property type="evidence" value="ECO:0007669"/>
    <property type="project" value="UniProtKB-KW"/>
</dbReference>
<evidence type="ECO:0000256" key="9">
    <source>
        <dbReference type="ARBA" id="ARBA00052017"/>
    </source>
</evidence>
<dbReference type="GO" id="GO:0036220">
    <property type="term" value="F:ITP diphosphatase activity"/>
    <property type="evidence" value="ECO:0007669"/>
    <property type="project" value="UniProtKB-UniRule"/>
</dbReference>
<comment type="similarity">
    <text evidence="1 10 11">Belongs to the HAM1 NTPase family.</text>
</comment>
<dbReference type="InterPro" id="IPR002637">
    <property type="entry name" value="RdgB/HAM1"/>
</dbReference>
<keyword evidence="4 10" id="KW-0547">Nucleotide-binding</keyword>
<comment type="subunit">
    <text evidence="2 10">Homodimer.</text>
</comment>
<dbReference type="RefSeq" id="WP_154369528.1">
    <property type="nucleotide sequence ID" value="NZ_WKJH01000030.1"/>
</dbReference>
<evidence type="ECO:0000256" key="7">
    <source>
        <dbReference type="ARBA" id="ARBA00023080"/>
    </source>
</evidence>
<dbReference type="NCBIfam" id="NF011398">
    <property type="entry name" value="PRK14823.1"/>
    <property type="match status" value="1"/>
</dbReference>
<dbReference type="EMBL" id="WKJH01000030">
    <property type="protein sequence ID" value="MRX66071.1"/>
    <property type="molecule type" value="Genomic_DNA"/>
</dbReference>
<evidence type="ECO:0000313" key="13">
    <source>
        <dbReference type="Proteomes" id="UP000443153"/>
    </source>
</evidence>
<feature type="binding site" evidence="10">
    <location>
        <begin position="7"/>
        <end position="12"/>
    </location>
    <ligand>
        <name>substrate</name>
    </ligand>
</feature>
<dbReference type="AlphaFoldDB" id="A0A6I2MQG2"/>
<dbReference type="GO" id="GO:0046872">
    <property type="term" value="F:metal ion binding"/>
    <property type="evidence" value="ECO:0007669"/>
    <property type="project" value="UniProtKB-KW"/>
</dbReference>
<dbReference type="CDD" id="cd00515">
    <property type="entry name" value="HAM1"/>
    <property type="match status" value="1"/>
</dbReference>
<dbReference type="InterPro" id="IPR020922">
    <property type="entry name" value="dITP/XTP_pyrophosphatase"/>
</dbReference>
<gene>
    <name evidence="12" type="ORF">GJ691_18110</name>
</gene>
<comment type="catalytic activity">
    <reaction evidence="8 10">
        <text>dITP + H2O = dIMP + diphosphate + H(+)</text>
        <dbReference type="Rhea" id="RHEA:28342"/>
        <dbReference type="ChEBI" id="CHEBI:15377"/>
        <dbReference type="ChEBI" id="CHEBI:15378"/>
        <dbReference type="ChEBI" id="CHEBI:33019"/>
        <dbReference type="ChEBI" id="CHEBI:61194"/>
        <dbReference type="ChEBI" id="CHEBI:61382"/>
        <dbReference type="EC" id="3.6.1.66"/>
    </reaction>
</comment>
<comment type="cofactor">
    <cofactor evidence="10">
        <name>Mg(2+)</name>
        <dbReference type="ChEBI" id="CHEBI:18420"/>
    </cofactor>
    <text evidence="10">Binds 1 Mg(2+) ion per subunit.</text>
</comment>
<dbReference type="EC" id="3.6.1.66" evidence="10"/>
<dbReference type="NCBIfam" id="TIGR00042">
    <property type="entry name" value="RdgB/HAM1 family non-canonical purine NTP pyrophosphatase"/>
    <property type="match status" value="1"/>
</dbReference>
<dbReference type="FunFam" id="3.90.950.10:FF:000001">
    <property type="entry name" value="dITP/XTP pyrophosphatase"/>
    <property type="match status" value="1"/>
</dbReference>
<evidence type="ECO:0000256" key="1">
    <source>
        <dbReference type="ARBA" id="ARBA00008023"/>
    </source>
</evidence>
<comment type="catalytic activity">
    <reaction evidence="10">
        <text>ITP + H2O = IMP + diphosphate + H(+)</text>
        <dbReference type="Rhea" id="RHEA:29399"/>
        <dbReference type="ChEBI" id="CHEBI:15377"/>
        <dbReference type="ChEBI" id="CHEBI:15378"/>
        <dbReference type="ChEBI" id="CHEBI:33019"/>
        <dbReference type="ChEBI" id="CHEBI:58053"/>
        <dbReference type="ChEBI" id="CHEBI:61402"/>
        <dbReference type="EC" id="3.6.1.66"/>
    </reaction>
</comment>
<feature type="binding site" evidence="10">
    <location>
        <position position="68"/>
    </location>
    <ligand>
        <name>Mg(2+)</name>
        <dbReference type="ChEBI" id="CHEBI:18420"/>
    </ligand>
</feature>
<dbReference type="GO" id="GO:0017111">
    <property type="term" value="F:ribonucleoside triphosphate phosphatase activity"/>
    <property type="evidence" value="ECO:0007669"/>
    <property type="project" value="InterPro"/>
</dbReference>
<feature type="binding site" evidence="10">
    <location>
        <position position="171"/>
    </location>
    <ligand>
        <name>substrate</name>
    </ligand>
</feature>
<evidence type="ECO:0000256" key="2">
    <source>
        <dbReference type="ARBA" id="ARBA00011738"/>
    </source>
</evidence>
<organism evidence="12 13">
    <name type="scientific">Maribacter luteus</name>
    <dbReference type="NCBI Taxonomy" id="2594478"/>
    <lineage>
        <taxon>Bacteria</taxon>
        <taxon>Pseudomonadati</taxon>
        <taxon>Bacteroidota</taxon>
        <taxon>Flavobacteriia</taxon>
        <taxon>Flavobacteriales</taxon>
        <taxon>Flavobacteriaceae</taxon>
        <taxon>Maribacter</taxon>
    </lineage>
</organism>
<feature type="active site" description="Proton acceptor" evidence="10">
    <location>
        <position position="68"/>
    </location>
</feature>
<keyword evidence="7 10" id="KW-0546">Nucleotide metabolism</keyword>
<dbReference type="SUPFAM" id="SSF52972">
    <property type="entry name" value="ITPase-like"/>
    <property type="match status" value="1"/>
</dbReference>
<name>A0A6I2MQG2_9FLAO</name>
<keyword evidence="6 10" id="KW-0460">Magnesium</keyword>
<feature type="binding site" evidence="10">
    <location>
        <begin position="148"/>
        <end position="151"/>
    </location>
    <ligand>
        <name>substrate</name>
    </ligand>
</feature>
<evidence type="ECO:0000256" key="4">
    <source>
        <dbReference type="ARBA" id="ARBA00022741"/>
    </source>
</evidence>
<proteinExistence type="inferred from homology"/>
<dbReference type="HAMAP" id="MF_01405">
    <property type="entry name" value="Non_canon_purine_NTPase"/>
    <property type="match status" value="1"/>
</dbReference>
<dbReference type="InterPro" id="IPR029001">
    <property type="entry name" value="ITPase-like_fam"/>
</dbReference>
<dbReference type="GO" id="GO:0036222">
    <property type="term" value="F:XTP diphosphatase activity"/>
    <property type="evidence" value="ECO:0007669"/>
    <property type="project" value="UniProtKB-UniRule"/>
</dbReference>
<dbReference type="GO" id="GO:0035870">
    <property type="term" value="F:dITP diphosphatase activity"/>
    <property type="evidence" value="ECO:0007669"/>
    <property type="project" value="UniProtKB-UniRule"/>
</dbReference>
<evidence type="ECO:0000256" key="6">
    <source>
        <dbReference type="ARBA" id="ARBA00022842"/>
    </source>
</evidence>
<dbReference type="OrthoDB" id="9807456at2"/>
<evidence type="ECO:0000256" key="10">
    <source>
        <dbReference type="HAMAP-Rule" id="MF_01405"/>
    </source>
</evidence>
<evidence type="ECO:0000256" key="3">
    <source>
        <dbReference type="ARBA" id="ARBA00022723"/>
    </source>
</evidence>
<dbReference type="GO" id="GO:0009146">
    <property type="term" value="P:purine nucleoside triphosphate catabolic process"/>
    <property type="evidence" value="ECO:0007669"/>
    <property type="project" value="UniProtKB-UniRule"/>
</dbReference>
<reference evidence="12 13" key="1">
    <citation type="submission" date="2019-11" db="EMBL/GenBank/DDBJ databases">
        <title>Maribacter lutea sp. nov., a marine bacterium isolated from intertidal sand.</title>
        <authorList>
            <person name="Liu A."/>
        </authorList>
    </citation>
    <scope>NUCLEOTIDE SEQUENCE [LARGE SCALE GENOMIC DNA]</scope>
    <source>
        <strain evidence="12 13">RZ05</strain>
    </source>
</reference>
<evidence type="ECO:0000256" key="8">
    <source>
        <dbReference type="ARBA" id="ARBA00051875"/>
    </source>
</evidence>
<dbReference type="PANTHER" id="PTHR11067">
    <property type="entry name" value="INOSINE TRIPHOSPHATE PYROPHOSPHATASE/HAM1 PROTEIN"/>
    <property type="match status" value="1"/>
</dbReference>
<comment type="catalytic activity">
    <reaction evidence="9 10">
        <text>XTP + H2O = XMP + diphosphate + H(+)</text>
        <dbReference type="Rhea" id="RHEA:28610"/>
        <dbReference type="ChEBI" id="CHEBI:15377"/>
        <dbReference type="ChEBI" id="CHEBI:15378"/>
        <dbReference type="ChEBI" id="CHEBI:33019"/>
        <dbReference type="ChEBI" id="CHEBI:57464"/>
        <dbReference type="ChEBI" id="CHEBI:61314"/>
        <dbReference type="EC" id="3.6.1.66"/>
    </reaction>
</comment>
<dbReference type="GO" id="GO:0005829">
    <property type="term" value="C:cytosol"/>
    <property type="evidence" value="ECO:0007669"/>
    <property type="project" value="TreeGrafter"/>
</dbReference>
<comment type="function">
    <text evidence="10">Pyrophosphatase that catalyzes the hydrolysis of nucleoside triphosphates to their monophosphate derivatives, with a high preference for the non-canonical purine nucleotides XTP (xanthosine triphosphate), dITP (deoxyinosine triphosphate) and ITP. Seems to function as a house-cleaning enzyme that removes non-canonical purine nucleotides from the nucleotide pool, thus preventing their incorporation into DNA/RNA and avoiding chromosomal lesions.</text>
</comment>
<keyword evidence="3 10" id="KW-0479">Metal-binding</keyword>
<comment type="caution">
    <text evidence="10">Lacks conserved residue(s) required for the propagation of feature annotation.</text>
</comment>
<accession>A0A6I2MQG2</accession>
<dbReference type="PANTHER" id="PTHR11067:SF9">
    <property type="entry name" value="INOSINE TRIPHOSPHATE PYROPHOSPHATASE"/>
    <property type="match status" value="1"/>
</dbReference>
<protein>
    <recommendedName>
        <fullName evidence="10">dITP/XTP pyrophosphatase</fullName>
        <ecNumber evidence="10">3.6.1.66</ecNumber>
    </recommendedName>
    <alternativeName>
        <fullName evidence="10">Non-canonical purine NTP pyrophosphatase</fullName>
    </alternativeName>
    <alternativeName>
        <fullName evidence="10">Non-standard purine NTP pyrophosphatase</fullName>
    </alternativeName>
    <alternativeName>
        <fullName evidence="10">Nucleoside-triphosphate diphosphatase</fullName>
    </alternativeName>
    <alternativeName>
        <fullName evidence="10">Nucleoside-triphosphate pyrophosphatase</fullName>
        <shortName evidence="10">NTPase</shortName>
    </alternativeName>
</protein>
<evidence type="ECO:0000256" key="5">
    <source>
        <dbReference type="ARBA" id="ARBA00022801"/>
    </source>
</evidence>
<feature type="binding site" evidence="10">
    <location>
        <position position="69"/>
    </location>
    <ligand>
        <name>substrate</name>
    </ligand>
</feature>
<keyword evidence="5 10" id="KW-0378">Hydrolase</keyword>
<dbReference type="Gene3D" id="3.90.950.10">
    <property type="match status" value="1"/>
</dbReference>
<comment type="caution">
    <text evidence="12">The sequence shown here is derived from an EMBL/GenBank/DDBJ whole genome shotgun (WGS) entry which is preliminary data.</text>
</comment>
<evidence type="ECO:0000313" key="12">
    <source>
        <dbReference type="EMBL" id="MRX66071.1"/>
    </source>
</evidence>
<dbReference type="Pfam" id="PF01725">
    <property type="entry name" value="Ham1p_like"/>
    <property type="match status" value="1"/>
</dbReference>
<sequence>MKLVFATHNQNKVREVQALLPKTITLLSLTDIGCDEEIPETGKTLEANAILKADFVTNKYGYPCFADDTGLLVNSLDGAPGVYSARYAGEQKNSDDNMDKLLTELKSKKDRTARFETIIALNLENKQHIFKGVVEGEISTAKKGKKGFGYDPIFKPDTHEKTFAELPLEVKNKISHRGKAIQHLLTYLKSLTNDPGY</sequence>